<accession>A0A182N5W2</accession>
<feature type="domain" description="C2H2-type" evidence="9">
    <location>
        <begin position="291"/>
        <end position="319"/>
    </location>
</feature>
<dbReference type="InterPro" id="IPR013087">
    <property type="entry name" value="Znf_C2H2_type"/>
</dbReference>
<protein>
    <recommendedName>
        <fullName evidence="9">C2H2-type domain-containing protein</fullName>
    </recommendedName>
</protein>
<evidence type="ECO:0000256" key="4">
    <source>
        <dbReference type="ARBA" id="ARBA00022771"/>
    </source>
</evidence>
<feature type="domain" description="C2H2-type" evidence="9">
    <location>
        <begin position="235"/>
        <end position="262"/>
    </location>
</feature>
<feature type="domain" description="C2H2-type" evidence="9">
    <location>
        <begin position="207"/>
        <end position="234"/>
    </location>
</feature>
<dbReference type="FunFam" id="3.30.160.60:FF:004084">
    <property type="match status" value="1"/>
</dbReference>
<evidence type="ECO:0000256" key="5">
    <source>
        <dbReference type="ARBA" id="ARBA00022833"/>
    </source>
</evidence>
<dbReference type="AlphaFoldDB" id="A0A182N5W2"/>
<evidence type="ECO:0000313" key="11">
    <source>
        <dbReference type="Proteomes" id="UP000075884"/>
    </source>
</evidence>
<name>A0A182N5W2_9DIPT</name>
<dbReference type="FunFam" id="3.30.160.60:FF:000340">
    <property type="entry name" value="zinc finger protein 473 isoform X1"/>
    <property type="match status" value="1"/>
</dbReference>
<dbReference type="SUPFAM" id="SSF57667">
    <property type="entry name" value="beta-beta-alpha zinc fingers"/>
    <property type="match status" value="5"/>
</dbReference>
<dbReference type="FunFam" id="3.30.160.60:FF:001596">
    <property type="entry name" value="Zinc finger protein 1048"/>
    <property type="match status" value="1"/>
</dbReference>
<feature type="domain" description="C2H2-type" evidence="9">
    <location>
        <begin position="108"/>
        <end position="130"/>
    </location>
</feature>
<evidence type="ECO:0000256" key="2">
    <source>
        <dbReference type="ARBA" id="ARBA00022723"/>
    </source>
</evidence>
<evidence type="ECO:0000256" key="6">
    <source>
        <dbReference type="ARBA" id="ARBA00023242"/>
    </source>
</evidence>
<dbReference type="PROSITE" id="PS50157">
    <property type="entry name" value="ZINC_FINGER_C2H2_2"/>
    <property type="match status" value="7"/>
</dbReference>
<evidence type="ECO:0000313" key="10">
    <source>
        <dbReference type="EnsemblMetazoa" id="ADIR003033-PA"/>
    </source>
</evidence>
<dbReference type="GO" id="GO:0032502">
    <property type="term" value="P:developmental process"/>
    <property type="evidence" value="ECO:0007669"/>
    <property type="project" value="UniProtKB-ARBA"/>
</dbReference>
<dbReference type="FunFam" id="3.30.160.60:FF:000110">
    <property type="entry name" value="Zinc finger protein-like"/>
    <property type="match status" value="1"/>
</dbReference>
<sequence length="542" mass="61044">MEPQNPSPTKYFDNNGVPLRKALEEGNALPTDTDTCNGETKPKGSKINLKCCNCEKTFTSRASYELHFRTAYQQDPVYVCSVCGKRIKQYRAYQLHSYRHKNSANQRFTCPDCSKTFHQKSDLTRHQNTHLPGTGSGSSKERSLKTVDVPLPLMYPCSRSLSIGSLYSHRKIHSESPKFACTECGRAFVQKINLIQHHKTHLSERPFQCDQCSKSFCEKAHLQRHLNYHSQERPYRCELCGKCYKTERCLKVHSAVHNNERPFVCPECNKGFLSSSKLRQHSNIHSGLRPFKCKYCTRDFTNFPNWLKHIRRRHKVDHRTGEKLDSVPKFMTKKKAPSDGGGSGRKKDTQGAAEKTKKRTPKPLTLPDVLKDESLPYFSESSNIDLNLVCKDDLLQPLTDEMEDIFQCLPSDESKLSIPEPLCSSSNAVGDDDEDRLLTGSLLPSSADCDFSVKNDSIDLIKHELPSNALVGCADETLAGPLLYDAQLPAIFPAMVSFRNDEQQFRLINPHYIHLSSAAALLAAGSSRRSPENSSVPVSIAD</sequence>
<evidence type="ECO:0000256" key="7">
    <source>
        <dbReference type="PROSITE-ProRule" id="PRU00042"/>
    </source>
</evidence>
<keyword evidence="5" id="KW-0862">Zinc</keyword>
<dbReference type="GO" id="GO:0005634">
    <property type="term" value="C:nucleus"/>
    <property type="evidence" value="ECO:0007669"/>
    <property type="project" value="UniProtKB-SubCell"/>
</dbReference>
<dbReference type="Proteomes" id="UP000075884">
    <property type="component" value="Unassembled WGS sequence"/>
</dbReference>
<dbReference type="GO" id="GO:0001228">
    <property type="term" value="F:DNA-binding transcription activator activity, RNA polymerase II-specific"/>
    <property type="evidence" value="ECO:0007669"/>
    <property type="project" value="TreeGrafter"/>
</dbReference>
<dbReference type="FunFam" id="3.30.160.60:FF:000706">
    <property type="entry name" value="Zinc finger protein"/>
    <property type="match status" value="1"/>
</dbReference>
<keyword evidence="3" id="KW-0677">Repeat</keyword>
<dbReference type="InterPro" id="IPR036236">
    <property type="entry name" value="Znf_C2H2_sf"/>
</dbReference>
<proteinExistence type="inferred from homology"/>
<dbReference type="GO" id="GO:0000978">
    <property type="term" value="F:RNA polymerase II cis-regulatory region sequence-specific DNA binding"/>
    <property type="evidence" value="ECO:0007669"/>
    <property type="project" value="TreeGrafter"/>
</dbReference>
<feature type="domain" description="C2H2-type" evidence="9">
    <location>
        <begin position="263"/>
        <end position="290"/>
    </location>
</feature>
<keyword evidence="4 7" id="KW-0863">Zinc-finger</keyword>
<keyword evidence="6" id="KW-0539">Nucleus</keyword>
<dbReference type="GO" id="GO:0008270">
    <property type="term" value="F:zinc ion binding"/>
    <property type="evidence" value="ECO:0007669"/>
    <property type="project" value="UniProtKB-KW"/>
</dbReference>
<keyword evidence="11" id="KW-1185">Reference proteome</keyword>
<dbReference type="PANTHER" id="PTHR24393">
    <property type="entry name" value="ZINC FINGER PROTEIN"/>
    <property type="match status" value="1"/>
</dbReference>
<reference evidence="11" key="1">
    <citation type="submission" date="2013-03" db="EMBL/GenBank/DDBJ databases">
        <title>The Genome Sequence of Anopheles dirus WRAIR2.</title>
        <authorList>
            <consortium name="The Broad Institute Genomics Platform"/>
            <person name="Neafsey D.E."/>
            <person name="Walton C."/>
            <person name="Walker B."/>
            <person name="Young S.K."/>
            <person name="Zeng Q."/>
            <person name="Gargeya S."/>
            <person name="Fitzgerald M."/>
            <person name="Haas B."/>
            <person name="Abouelleil A."/>
            <person name="Allen A.W."/>
            <person name="Alvarado L."/>
            <person name="Arachchi H.M."/>
            <person name="Berlin A.M."/>
            <person name="Chapman S.B."/>
            <person name="Gainer-Dewar J."/>
            <person name="Goldberg J."/>
            <person name="Griggs A."/>
            <person name="Gujja S."/>
            <person name="Hansen M."/>
            <person name="Howarth C."/>
            <person name="Imamovic A."/>
            <person name="Ireland A."/>
            <person name="Larimer J."/>
            <person name="McCowan C."/>
            <person name="Murphy C."/>
            <person name="Pearson M."/>
            <person name="Poon T.W."/>
            <person name="Priest M."/>
            <person name="Roberts A."/>
            <person name="Saif S."/>
            <person name="Shea T."/>
            <person name="Sisk P."/>
            <person name="Sykes S."/>
            <person name="Wortman J."/>
            <person name="Nusbaum C."/>
            <person name="Birren B."/>
        </authorList>
    </citation>
    <scope>NUCLEOTIDE SEQUENCE [LARGE SCALE GENOMIC DNA]</scope>
    <source>
        <strain evidence="11">WRAIR2</strain>
    </source>
</reference>
<reference evidence="10" key="2">
    <citation type="submission" date="2020-05" db="UniProtKB">
        <authorList>
            <consortium name="EnsemblMetazoa"/>
        </authorList>
    </citation>
    <scope>IDENTIFICATION</scope>
    <source>
        <strain evidence="10">WRAIR2</strain>
    </source>
</reference>
<evidence type="ECO:0000256" key="3">
    <source>
        <dbReference type="ARBA" id="ARBA00022737"/>
    </source>
</evidence>
<comment type="similarity">
    <text evidence="1">Belongs to the krueppel C2H2-type zinc-finger protein family.</text>
</comment>
<dbReference type="FunFam" id="3.30.160.60:FF:000202">
    <property type="entry name" value="Zinc finger protein 574"/>
    <property type="match status" value="1"/>
</dbReference>
<dbReference type="VEuPathDB" id="VectorBase:ADIR003033"/>
<feature type="region of interest" description="Disordered" evidence="8">
    <location>
        <begin position="318"/>
        <end position="366"/>
    </location>
</feature>
<dbReference type="Gene3D" id="3.30.160.60">
    <property type="entry name" value="Classic Zinc Finger"/>
    <property type="match status" value="7"/>
</dbReference>
<dbReference type="EnsemblMetazoa" id="ADIR003033-RA">
    <property type="protein sequence ID" value="ADIR003033-PA"/>
    <property type="gene ID" value="ADIR003033"/>
</dbReference>
<dbReference type="STRING" id="7168.A0A182N5W2"/>
<keyword evidence="2" id="KW-0479">Metal-binding</keyword>
<dbReference type="PANTHER" id="PTHR24393:SF136">
    <property type="entry name" value="LD28458P-RELATED"/>
    <property type="match status" value="1"/>
</dbReference>
<feature type="region of interest" description="Disordered" evidence="8">
    <location>
        <begin position="121"/>
        <end position="142"/>
    </location>
</feature>
<dbReference type="SMART" id="SM00355">
    <property type="entry name" value="ZnF_C2H2"/>
    <property type="match status" value="8"/>
</dbReference>
<organism evidence="10 11">
    <name type="scientific">Anopheles dirus</name>
    <dbReference type="NCBI Taxonomy" id="7168"/>
    <lineage>
        <taxon>Eukaryota</taxon>
        <taxon>Metazoa</taxon>
        <taxon>Ecdysozoa</taxon>
        <taxon>Arthropoda</taxon>
        <taxon>Hexapoda</taxon>
        <taxon>Insecta</taxon>
        <taxon>Pterygota</taxon>
        <taxon>Neoptera</taxon>
        <taxon>Endopterygota</taxon>
        <taxon>Diptera</taxon>
        <taxon>Nematocera</taxon>
        <taxon>Culicoidea</taxon>
        <taxon>Culicidae</taxon>
        <taxon>Anophelinae</taxon>
        <taxon>Anopheles</taxon>
    </lineage>
</organism>
<evidence type="ECO:0000259" key="9">
    <source>
        <dbReference type="PROSITE" id="PS50157"/>
    </source>
</evidence>
<feature type="domain" description="C2H2-type" evidence="9">
    <location>
        <begin position="49"/>
        <end position="76"/>
    </location>
</feature>
<dbReference type="Pfam" id="PF00096">
    <property type="entry name" value="zf-C2H2"/>
    <property type="match status" value="5"/>
</dbReference>
<dbReference type="PROSITE" id="PS00028">
    <property type="entry name" value="ZINC_FINGER_C2H2_1"/>
    <property type="match status" value="6"/>
</dbReference>
<feature type="domain" description="C2H2-type" evidence="9">
    <location>
        <begin position="179"/>
        <end position="206"/>
    </location>
</feature>
<evidence type="ECO:0000256" key="1">
    <source>
        <dbReference type="ARBA" id="ARBA00006991"/>
    </source>
</evidence>
<evidence type="ECO:0000256" key="8">
    <source>
        <dbReference type="SAM" id="MobiDB-lite"/>
    </source>
</evidence>